<dbReference type="PRINTS" id="PR00379">
    <property type="entry name" value="INTEIN"/>
</dbReference>
<dbReference type="eggNOG" id="arCOG00253">
    <property type="taxonomic scope" value="Archaea"/>
</dbReference>
<feature type="domain" description="DOD-type homing endonuclease" evidence="6">
    <location>
        <begin position="469"/>
        <end position="615"/>
    </location>
</feature>
<dbReference type="PANTHER" id="PTHR43750:SF3">
    <property type="entry name" value="UDP-GLUCOSE 6-DEHYDROGENASE TUAD"/>
    <property type="match status" value="1"/>
</dbReference>
<dbReference type="PROSITE" id="PS50817">
    <property type="entry name" value="INTEIN_N_TER"/>
    <property type="match status" value="1"/>
</dbReference>
<keyword evidence="8" id="KW-1185">Reference proteome</keyword>
<dbReference type="NCBIfam" id="TIGR01443">
    <property type="entry name" value="intein_Cterm"/>
    <property type="match status" value="1"/>
</dbReference>
<dbReference type="KEGG" id="mvu:Metvu_0061"/>
<name>C9REC8_METVM</name>
<dbReference type="InterPro" id="IPR003586">
    <property type="entry name" value="Hint_dom_C"/>
</dbReference>
<dbReference type="Gene3D" id="1.20.5.100">
    <property type="entry name" value="Cytochrome c1, transmembrane anchor, C-terminal"/>
    <property type="match status" value="1"/>
</dbReference>
<dbReference type="Gene3D" id="3.10.28.10">
    <property type="entry name" value="Homing endonucleases"/>
    <property type="match status" value="1"/>
</dbReference>
<keyword evidence="3" id="KW-0651">Protein splicing</keyword>
<dbReference type="SMART" id="SM00305">
    <property type="entry name" value="HintC"/>
    <property type="match status" value="1"/>
</dbReference>
<comment type="similarity">
    <text evidence="1">Belongs to the UDP-glucose/GDP-mannose dehydrogenase family.</text>
</comment>
<dbReference type="InterPro" id="IPR014026">
    <property type="entry name" value="UDP-Glc/GDP-Man_DH_dimer"/>
</dbReference>
<dbReference type="InterPro" id="IPR001732">
    <property type="entry name" value="UDP-Glc/GDP-Man_DH_N"/>
</dbReference>
<reference evidence="7" key="1">
    <citation type="submission" date="2009-10" db="EMBL/GenBank/DDBJ databases">
        <title>Complete sequence of chromosome of Methanocaldococcus vulcanius M7.</title>
        <authorList>
            <consortium name="US DOE Joint Genome Institute"/>
            <person name="Lucas S."/>
            <person name="Copeland A."/>
            <person name="Lapidus A."/>
            <person name="Glavina del Rio T."/>
            <person name="Dalin E."/>
            <person name="Tice H."/>
            <person name="Bruce D."/>
            <person name="Goodwin L."/>
            <person name="Pitluck S."/>
            <person name="Lcollab F.I."/>
            <person name="Brettin T."/>
            <person name="Detter J.C."/>
            <person name="Han C."/>
            <person name="Tapia R."/>
            <person name="Kuske C.R."/>
            <person name="Schmutz J."/>
            <person name="Larimer F."/>
            <person name="Land M."/>
            <person name="Hauser L."/>
            <person name="Kyrpides N."/>
            <person name="Ovchinikova G."/>
            <person name="Sieprawska-Lupa M."/>
            <person name="Whitman W.B."/>
            <person name="Woyke T."/>
        </authorList>
    </citation>
    <scope>NUCLEOTIDE SEQUENCE [LARGE SCALE GENOMIC DNA]</scope>
    <source>
        <strain evidence="7">M7</strain>
    </source>
</reference>
<proteinExistence type="inferred from homology"/>
<dbReference type="PANTHER" id="PTHR43750">
    <property type="entry name" value="UDP-GLUCOSE 6-DEHYDROGENASE TUAD"/>
    <property type="match status" value="1"/>
</dbReference>
<dbReference type="SMART" id="SM00984">
    <property type="entry name" value="UDPG_MGDP_dh_C"/>
    <property type="match status" value="1"/>
</dbReference>
<dbReference type="InterPro" id="IPR006141">
    <property type="entry name" value="Intein_N"/>
</dbReference>
<evidence type="ECO:0000256" key="5">
    <source>
        <dbReference type="ARBA" id="ARBA00023027"/>
    </source>
</evidence>
<evidence type="ECO:0000259" key="6">
    <source>
        <dbReference type="PROSITE" id="PS50819"/>
    </source>
</evidence>
<dbReference type="SMART" id="SM00306">
    <property type="entry name" value="HintN"/>
    <property type="match status" value="1"/>
</dbReference>
<dbReference type="Gene3D" id="3.40.50.720">
    <property type="entry name" value="NAD(P)-binding Rossmann-like Domain"/>
    <property type="match status" value="3"/>
</dbReference>
<dbReference type="Gene3D" id="2.170.16.10">
    <property type="entry name" value="Hedgehog/Intein (Hint) domain"/>
    <property type="match status" value="1"/>
</dbReference>
<keyword evidence="5" id="KW-0520">NAD</keyword>
<dbReference type="InterPro" id="IPR008927">
    <property type="entry name" value="6-PGluconate_DH-like_C_sf"/>
</dbReference>
<dbReference type="Pfam" id="PF00984">
    <property type="entry name" value="UDPG_MGDP_dh"/>
    <property type="match status" value="1"/>
</dbReference>
<dbReference type="Proteomes" id="UP000002063">
    <property type="component" value="Chromosome"/>
</dbReference>
<dbReference type="EMBL" id="CP001787">
    <property type="protein sequence ID" value="ACX71930.1"/>
    <property type="molecule type" value="Genomic_DNA"/>
</dbReference>
<dbReference type="InterPro" id="IPR036220">
    <property type="entry name" value="UDP-Glc/GDP-Man_DH_C_sf"/>
</dbReference>
<dbReference type="InterPro" id="IPR006142">
    <property type="entry name" value="INTEIN"/>
</dbReference>
<dbReference type="SUPFAM" id="SSF55608">
    <property type="entry name" value="Homing endonucleases"/>
    <property type="match status" value="2"/>
</dbReference>
<protein>
    <submittedName>
        <fullName evidence="7">Nucleotide sugar dehydrogenase</fullName>
        <ecNumber evidence="7">1.1.1.22</ecNumber>
    </submittedName>
</protein>
<dbReference type="InterPro" id="IPR004042">
    <property type="entry name" value="Intein_endonuc_central"/>
</dbReference>
<dbReference type="Pfam" id="PF03721">
    <property type="entry name" value="UDPG_MGDP_dh_N"/>
    <property type="match status" value="1"/>
</dbReference>
<dbReference type="SUPFAM" id="SSF48179">
    <property type="entry name" value="6-phosphogluconate dehydrogenase C-terminal domain-like"/>
    <property type="match status" value="1"/>
</dbReference>
<sequence>MKKISVIGTGYVGLIQAVGLAEFGFDVVGIDIDESKVRALNRGECPLFEEGLEELLKKHVNKKLTFTTSYEPIKDSDVIFLCVGTPQDKDGNADLRFLFSAVEKIKETIDKDDYKVIVIKSTVPVGTNRKVKELLKEYNVDVVSNPEFLREGIAVYDFFNPERIVLGFENLENKKPIRTMEDVYKYFKEKNIPFVITNWETAELIKYASNAFLATKISFVNELAKLADKVKANIKTISYAMGLDPRIGNKFLNAGIGYGGSCFHPDEVLFIDRGRGLECITFKELFELEDKDDIKVLSFDGEKLSLKKLKLASKRYYNDDLITLRFNLGREIKITKDHPVVILEDRNLKVKLAEDVKEGDKVILPYGNFGEEQEIEIDILEELSKTDLIEKVWIHNKDLVINEFNIIKLYLSNKYPHDVKRNGTIRSKDILLIKEILDKYGSKNRLFTARSKSTTIPYKIKIDKDFARLMGYYLSEGWISKDYGRNGVVRKRIGLCFGIHEEEYINDVKNILNKLGIKYIEKIKDGSHSIIISSKILAYVFENILNCGINCYNKNIPPQIFNSKEEIKWEFLKGLFRGDGGIVRLNNDKNLNIEFATVSKKMAHSLLILLQSLGIVASVKKCYNNKSTTMAYIIRINGLEQVKKIGELFGRKWENYKDIVENYKRNIKPLGYSKSDNFAILEVKEIIKEHYSGYVYSVETENSLLITSYGILIHNCFPKDVKALIKQFENNNIEPILIKATDIVNEEQIKWFFEKIKNYYGNLNGKTFAVLGLAFKPNTDDLRESRAIKLIDMLLESGAIVKGFDYVEKARENTANMYKLDKSKGFYGYNLYVLDDLYETVKDVDGIIITVEYNKFNEEDWKKIGNLVKEKIIFDGRNILDVEKVKKLGFKYYGVGYDI</sequence>
<evidence type="ECO:0000256" key="3">
    <source>
        <dbReference type="ARBA" id="ARBA00023000"/>
    </source>
</evidence>
<dbReference type="OrthoDB" id="59839at2157"/>
<gene>
    <name evidence="7" type="ordered locus">Metvu_0061</name>
</gene>
<dbReference type="Pfam" id="PF03720">
    <property type="entry name" value="UDPG_MGDP_dh_C"/>
    <property type="match status" value="1"/>
</dbReference>
<dbReference type="InterPro" id="IPR017476">
    <property type="entry name" value="UDP-Glc/GDP-Man"/>
</dbReference>
<evidence type="ECO:0000313" key="7">
    <source>
        <dbReference type="EMBL" id="ACX71930.1"/>
    </source>
</evidence>
<dbReference type="SUPFAM" id="SSF52413">
    <property type="entry name" value="UDP-glucose/GDP-mannose dehydrogenase C-terminal domain"/>
    <property type="match status" value="1"/>
</dbReference>
<dbReference type="GO" id="GO:0004519">
    <property type="term" value="F:endonuclease activity"/>
    <property type="evidence" value="ECO:0007669"/>
    <property type="project" value="InterPro"/>
</dbReference>
<dbReference type="InterPro" id="IPR003587">
    <property type="entry name" value="Hint_dom_N"/>
</dbReference>
<dbReference type="HOGENOM" id="CLU_320207_0_0_2"/>
<dbReference type="RefSeq" id="WP_012819476.1">
    <property type="nucleotide sequence ID" value="NC_013407.1"/>
</dbReference>
<dbReference type="GO" id="GO:0051287">
    <property type="term" value="F:NAD binding"/>
    <property type="evidence" value="ECO:0007669"/>
    <property type="project" value="InterPro"/>
</dbReference>
<dbReference type="AlphaFoldDB" id="C9REC8"/>
<dbReference type="SUPFAM" id="SSF51735">
    <property type="entry name" value="NAD(P)-binding Rossmann-fold domains"/>
    <property type="match status" value="1"/>
</dbReference>
<dbReference type="GO" id="GO:0016539">
    <property type="term" value="P:intein-mediated protein splicing"/>
    <property type="evidence" value="ECO:0007669"/>
    <property type="project" value="InterPro"/>
</dbReference>
<keyword evidence="4 7" id="KW-0560">Oxidoreductase</keyword>
<dbReference type="GO" id="GO:0003979">
    <property type="term" value="F:UDP-glucose 6-dehydrogenase activity"/>
    <property type="evidence" value="ECO:0007669"/>
    <property type="project" value="UniProtKB-EC"/>
</dbReference>
<dbReference type="InterPro" id="IPR030934">
    <property type="entry name" value="Intein_C"/>
</dbReference>
<dbReference type="GeneID" id="8512387"/>
<evidence type="ECO:0000313" key="8">
    <source>
        <dbReference type="Proteomes" id="UP000002063"/>
    </source>
</evidence>
<dbReference type="EC" id="1.1.1.22" evidence="7"/>
<dbReference type="CDD" id="cd00081">
    <property type="entry name" value="Hint"/>
    <property type="match status" value="1"/>
</dbReference>
<dbReference type="STRING" id="579137.Metvu_0061"/>
<organism evidence="7 8">
    <name type="scientific">Methanocaldococcus vulcanius (strain ATCC 700851 / DSM 12094 / M7)</name>
    <name type="common">Methanococcus vulcanius</name>
    <dbReference type="NCBI Taxonomy" id="579137"/>
    <lineage>
        <taxon>Archaea</taxon>
        <taxon>Methanobacteriati</taxon>
        <taxon>Methanobacteriota</taxon>
        <taxon>Methanomada group</taxon>
        <taxon>Methanococci</taxon>
        <taxon>Methanococcales</taxon>
        <taxon>Methanocaldococcaceae</taxon>
        <taxon>Methanocaldococcus</taxon>
    </lineage>
</organism>
<dbReference type="SUPFAM" id="SSF51294">
    <property type="entry name" value="Hedgehog/intein (Hint) domain"/>
    <property type="match status" value="1"/>
</dbReference>
<evidence type="ECO:0000256" key="1">
    <source>
        <dbReference type="ARBA" id="ARBA00006601"/>
    </source>
</evidence>
<dbReference type="InterPro" id="IPR036844">
    <property type="entry name" value="Hint_dom_sf"/>
</dbReference>
<dbReference type="PROSITE" id="PS50819">
    <property type="entry name" value="INTEIN_ENDONUCLEASE"/>
    <property type="match status" value="1"/>
</dbReference>
<dbReference type="NCBIfam" id="TIGR03026">
    <property type="entry name" value="NDP-sugDHase"/>
    <property type="match status" value="1"/>
</dbReference>
<dbReference type="InterPro" id="IPR014027">
    <property type="entry name" value="UDP-Glc/GDP-Man_DH_C"/>
</dbReference>
<accession>C9REC8</accession>
<dbReference type="InterPro" id="IPR036291">
    <property type="entry name" value="NAD(P)-bd_dom_sf"/>
</dbReference>
<dbReference type="PROSITE" id="PS50818">
    <property type="entry name" value="INTEIN_C_TER"/>
    <property type="match status" value="1"/>
</dbReference>
<evidence type="ECO:0000256" key="4">
    <source>
        <dbReference type="ARBA" id="ARBA00023002"/>
    </source>
</evidence>
<evidence type="ECO:0000256" key="2">
    <source>
        <dbReference type="ARBA" id="ARBA00022813"/>
    </source>
</evidence>
<dbReference type="InterPro" id="IPR027434">
    <property type="entry name" value="Homing_endonucl"/>
</dbReference>
<dbReference type="Pfam" id="PF14528">
    <property type="entry name" value="LAGLIDADG_3"/>
    <property type="match status" value="2"/>
</dbReference>
<keyword evidence="2" id="KW-0068">Autocatalytic cleavage</keyword>
<dbReference type="InterPro" id="IPR004860">
    <property type="entry name" value="LAGLIDADG_dom"/>
</dbReference>
<dbReference type="Pfam" id="PF14890">
    <property type="entry name" value="Intein_splicing"/>
    <property type="match status" value="1"/>
</dbReference>
<dbReference type="NCBIfam" id="TIGR01445">
    <property type="entry name" value="intein_Nterm"/>
    <property type="match status" value="1"/>
</dbReference>